<dbReference type="Pfam" id="PF13559">
    <property type="entry name" value="DUF4129"/>
    <property type="match status" value="1"/>
</dbReference>
<feature type="transmembrane region" description="Helical" evidence="2">
    <location>
        <begin position="173"/>
        <end position="192"/>
    </location>
</feature>
<accession>A0A6P1CJV2</accession>
<feature type="transmembrane region" description="Helical" evidence="2">
    <location>
        <begin position="56"/>
        <end position="78"/>
    </location>
</feature>
<feature type="domain" description="Protein-glutamine gamma-glutamyltransferase-like C-terminal" evidence="3">
    <location>
        <begin position="244"/>
        <end position="314"/>
    </location>
</feature>
<reference evidence="4 5" key="1">
    <citation type="submission" date="2020-01" db="EMBL/GenBank/DDBJ databases">
        <title>Genetics and antimicrobial susceptibilities of Nocardia species isolated from the soil; a comparison with species isolated from humans.</title>
        <authorList>
            <person name="Carrasco G."/>
            <person name="Monzon S."/>
            <person name="Sansegundo M."/>
            <person name="Garcia E."/>
            <person name="Garrido N."/>
            <person name="Medina M.J."/>
            <person name="Villalon P."/>
            <person name="Ramirez-Arocha A.C."/>
            <person name="Jimenez P."/>
            <person name="Cuesta I."/>
            <person name="Valdezate S."/>
        </authorList>
    </citation>
    <scope>NUCLEOTIDE SEQUENCE [LARGE SCALE GENOMIC DNA]</scope>
    <source>
        <strain evidence="4 5">CNM20110626</strain>
    </source>
</reference>
<gene>
    <name evidence="4" type="ORF">GV791_06225</name>
</gene>
<keyword evidence="2" id="KW-0472">Membrane</keyword>
<feature type="region of interest" description="Disordered" evidence="1">
    <location>
        <begin position="134"/>
        <end position="165"/>
    </location>
</feature>
<evidence type="ECO:0000313" key="5">
    <source>
        <dbReference type="Proteomes" id="UP000471166"/>
    </source>
</evidence>
<evidence type="ECO:0000259" key="3">
    <source>
        <dbReference type="Pfam" id="PF13559"/>
    </source>
</evidence>
<comment type="caution">
    <text evidence="4">The sequence shown here is derived from an EMBL/GenBank/DDBJ whole genome shotgun (WGS) entry which is preliminary data.</text>
</comment>
<keyword evidence="2" id="KW-0812">Transmembrane</keyword>
<proteinExistence type="predicted"/>
<feature type="compositionally biased region" description="Basic and acidic residues" evidence="1">
    <location>
        <begin position="138"/>
        <end position="152"/>
    </location>
</feature>
<dbReference type="EMBL" id="JAAGVB010000007">
    <property type="protein sequence ID" value="NEW32157.1"/>
    <property type="molecule type" value="Genomic_DNA"/>
</dbReference>
<sequence length="328" mass="34558">MSEQAGRQAGTRRIAAAYPAGVLILVATTALAVRGEYPGGREDAADRTTDLSRQSSLPLVLLAAVALALVVLSLVSFLRRPARRVPMGPALPRSRKRRDLRELRDLVIGGALLILMLALPVGAGALIAQHLPAPVSRDSTEQEPTRSEDPVPAHRSATSEPTPLGMDEADLRVAATTAVALVLVAGGAVVVGKAKNWRGRTREPADSTVQAPALIRTALTRATANAAEEIADPEVAPREGILACYRAIERQFARTPRIAPNAADTPSEVLGRAVGCGIVGKTTAATLVSLFAEARFSTHPMTEHDRARAVAALDSIRSELAGERNADR</sequence>
<keyword evidence="2" id="KW-1133">Transmembrane helix</keyword>
<dbReference type="Proteomes" id="UP000471166">
    <property type="component" value="Unassembled WGS sequence"/>
</dbReference>
<evidence type="ECO:0000313" key="4">
    <source>
        <dbReference type="EMBL" id="NEW32157.1"/>
    </source>
</evidence>
<dbReference type="InterPro" id="IPR025403">
    <property type="entry name" value="TgpA-like_C"/>
</dbReference>
<feature type="transmembrane region" description="Helical" evidence="2">
    <location>
        <begin position="106"/>
        <end position="128"/>
    </location>
</feature>
<dbReference type="AlphaFoldDB" id="A0A6P1CJV2"/>
<name>A0A6P1CJV2_9NOCA</name>
<protein>
    <submittedName>
        <fullName evidence="4">DUF4129 domain-containing protein</fullName>
    </submittedName>
</protein>
<dbReference type="RefSeq" id="WP_163842535.1">
    <property type="nucleotide sequence ID" value="NZ_JAAGVB010000007.1"/>
</dbReference>
<organism evidence="4 5">
    <name type="scientific">Nocardia cyriacigeorgica</name>
    <dbReference type="NCBI Taxonomy" id="135487"/>
    <lineage>
        <taxon>Bacteria</taxon>
        <taxon>Bacillati</taxon>
        <taxon>Actinomycetota</taxon>
        <taxon>Actinomycetes</taxon>
        <taxon>Mycobacteriales</taxon>
        <taxon>Nocardiaceae</taxon>
        <taxon>Nocardia</taxon>
    </lineage>
</organism>
<evidence type="ECO:0000256" key="2">
    <source>
        <dbReference type="SAM" id="Phobius"/>
    </source>
</evidence>
<evidence type="ECO:0000256" key="1">
    <source>
        <dbReference type="SAM" id="MobiDB-lite"/>
    </source>
</evidence>